<dbReference type="InterPro" id="IPR057246">
    <property type="entry name" value="CARBOXYPEPT_ZN_1"/>
</dbReference>
<name>A0A5C3QFK1_9AGAR</name>
<dbReference type="OrthoDB" id="3626597at2759"/>
<sequence>MKLLRAFTALAVSLLSVSAFVTPRDSDASYDGTKVLRVTASSEEAVTKLKSLMAKLDLESWDDEIVSNVAVNIMVPQAKAATFEAEFPDFDVVHEDLGADIRTEAEGFAPESFADSSSLADLTWFTAYHAYNSHITWLNELRTQFPNRSSIVTSGNSVEGRPITGIHIFGSGGSGSKPAVLFHGNVHAREWITSKTVEYFAYQLLTQYSNSTEVKTLVDKYDFYLFPVVNPDGFSFSQSNTRLWRKNRSPAPSGSTCIGTDMNRNWPTAWGQSQGASTSPCAEDFKGTSAGSTPEIKGLISFASSLSSSRGIALYIDWHSYGQLFLYPWGYSCSVTSPNAARYRTLGNAFATAVRAVRSTTYDVIQSCSLYVTSGGSHDHFVTALNTRDAFAVELPTNTFVLPASSINGVVQETYQGFLALVKAL</sequence>
<protein>
    <recommendedName>
        <fullName evidence="16">Peptidase M14 domain-containing protein</fullName>
    </recommendedName>
</protein>
<keyword evidence="11" id="KW-0482">Metalloprotease</keyword>
<evidence type="ECO:0000256" key="11">
    <source>
        <dbReference type="ARBA" id="ARBA00023049"/>
    </source>
</evidence>
<evidence type="ECO:0000256" key="7">
    <source>
        <dbReference type="ARBA" id="ARBA00022729"/>
    </source>
</evidence>
<evidence type="ECO:0000256" key="4">
    <source>
        <dbReference type="ARBA" id="ARBA00022645"/>
    </source>
</evidence>
<dbReference type="PROSITE" id="PS00132">
    <property type="entry name" value="CARBOXYPEPT_ZN_1"/>
    <property type="match status" value="1"/>
</dbReference>
<evidence type="ECO:0000313" key="18">
    <source>
        <dbReference type="Proteomes" id="UP000305067"/>
    </source>
</evidence>
<reference evidence="17 18" key="1">
    <citation type="journal article" date="2019" name="Nat. Ecol. Evol.">
        <title>Megaphylogeny resolves global patterns of mushroom evolution.</title>
        <authorList>
            <person name="Varga T."/>
            <person name="Krizsan K."/>
            <person name="Foldi C."/>
            <person name="Dima B."/>
            <person name="Sanchez-Garcia M."/>
            <person name="Sanchez-Ramirez S."/>
            <person name="Szollosi G.J."/>
            <person name="Szarkandi J.G."/>
            <person name="Papp V."/>
            <person name="Albert L."/>
            <person name="Andreopoulos W."/>
            <person name="Angelini C."/>
            <person name="Antonin V."/>
            <person name="Barry K.W."/>
            <person name="Bougher N.L."/>
            <person name="Buchanan P."/>
            <person name="Buyck B."/>
            <person name="Bense V."/>
            <person name="Catcheside P."/>
            <person name="Chovatia M."/>
            <person name="Cooper J."/>
            <person name="Damon W."/>
            <person name="Desjardin D."/>
            <person name="Finy P."/>
            <person name="Geml J."/>
            <person name="Haridas S."/>
            <person name="Hughes K."/>
            <person name="Justo A."/>
            <person name="Karasinski D."/>
            <person name="Kautmanova I."/>
            <person name="Kiss B."/>
            <person name="Kocsube S."/>
            <person name="Kotiranta H."/>
            <person name="LaButti K.M."/>
            <person name="Lechner B.E."/>
            <person name="Liimatainen K."/>
            <person name="Lipzen A."/>
            <person name="Lukacs Z."/>
            <person name="Mihaltcheva S."/>
            <person name="Morgado L.N."/>
            <person name="Niskanen T."/>
            <person name="Noordeloos M.E."/>
            <person name="Ohm R.A."/>
            <person name="Ortiz-Santana B."/>
            <person name="Ovrebo C."/>
            <person name="Racz N."/>
            <person name="Riley R."/>
            <person name="Savchenko A."/>
            <person name="Shiryaev A."/>
            <person name="Soop K."/>
            <person name="Spirin V."/>
            <person name="Szebenyi C."/>
            <person name="Tomsovsky M."/>
            <person name="Tulloss R.E."/>
            <person name="Uehling J."/>
            <person name="Grigoriev I.V."/>
            <person name="Vagvolgyi C."/>
            <person name="Papp T."/>
            <person name="Martin F.M."/>
            <person name="Miettinen O."/>
            <person name="Hibbett D.S."/>
            <person name="Nagy L.G."/>
        </authorList>
    </citation>
    <scope>NUCLEOTIDE SEQUENCE [LARGE SCALE GENOMIC DNA]</scope>
    <source>
        <strain evidence="17 18">CBS 309.79</strain>
    </source>
</reference>
<keyword evidence="13" id="KW-1015">Disulfide bond</keyword>
<evidence type="ECO:0000313" key="17">
    <source>
        <dbReference type="EMBL" id="TFL00845.1"/>
    </source>
</evidence>
<dbReference type="InterPro" id="IPR036990">
    <property type="entry name" value="M14A-like_propep"/>
</dbReference>
<keyword evidence="8" id="KW-0378">Hydrolase</keyword>
<dbReference type="AlphaFoldDB" id="A0A5C3QFK1"/>
<keyword evidence="12" id="KW-0865">Zymogen</keyword>
<dbReference type="PANTHER" id="PTHR11705:SF143">
    <property type="entry name" value="SLL0236 PROTEIN"/>
    <property type="match status" value="1"/>
</dbReference>
<dbReference type="FunFam" id="3.40.630.10:FF:000084">
    <property type="entry name" value="Carboxypeptidase B2"/>
    <property type="match status" value="1"/>
</dbReference>
<dbReference type="EMBL" id="ML178827">
    <property type="protein sequence ID" value="TFL00845.1"/>
    <property type="molecule type" value="Genomic_DNA"/>
</dbReference>
<dbReference type="SUPFAM" id="SSF54897">
    <property type="entry name" value="Protease propeptides/inhibitors"/>
    <property type="match status" value="1"/>
</dbReference>
<keyword evidence="18" id="KW-1185">Reference proteome</keyword>
<comment type="cofactor">
    <cofactor evidence="1">
        <name>Zn(2+)</name>
        <dbReference type="ChEBI" id="CHEBI:29105"/>
    </cofactor>
</comment>
<evidence type="ECO:0000256" key="1">
    <source>
        <dbReference type="ARBA" id="ARBA00001947"/>
    </source>
</evidence>
<dbReference type="Proteomes" id="UP000305067">
    <property type="component" value="Unassembled WGS sequence"/>
</dbReference>
<evidence type="ECO:0000256" key="13">
    <source>
        <dbReference type="ARBA" id="ARBA00023157"/>
    </source>
</evidence>
<dbReference type="Gene3D" id="3.30.70.340">
    <property type="entry name" value="Metallocarboxypeptidase-like"/>
    <property type="match status" value="1"/>
</dbReference>
<keyword evidence="9" id="KW-0862">Zinc</keyword>
<dbReference type="STRING" id="1884261.A0A5C3QFK1"/>
<evidence type="ECO:0000256" key="9">
    <source>
        <dbReference type="ARBA" id="ARBA00022833"/>
    </source>
</evidence>
<evidence type="ECO:0000256" key="12">
    <source>
        <dbReference type="ARBA" id="ARBA00023145"/>
    </source>
</evidence>
<comment type="similarity">
    <text evidence="3 14">Belongs to the peptidase M14 family.</text>
</comment>
<feature type="domain" description="Peptidase M14" evidence="16">
    <location>
        <begin position="127"/>
        <end position="425"/>
    </location>
</feature>
<evidence type="ECO:0000256" key="3">
    <source>
        <dbReference type="ARBA" id="ARBA00005988"/>
    </source>
</evidence>
<feature type="signal peptide" evidence="15">
    <location>
        <begin position="1"/>
        <end position="19"/>
    </location>
</feature>
<evidence type="ECO:0000256" key="10">
    <source>
        <dbReference type="ARBA" id="ARBA00023026"/>
    </source>
</evidence>
<proteinExistence type="inferred from homology"/>
<keyword evidence="4" id="KW-0121">Carboxypeptidase</keyword>
<comment type="function">
    <text evidence="2">Extracellular metalloprotease that contributes to pathogenicity.</text>
</comment>
<dbReference type="GO" id="GO:0004181">
    <property type="term" value="F:metallocarboxypeptidase activity"/>
    <property type="evidence" value="ECO:0007669"/>
    <property type="project" value="InterPro"/>
</dbReference>
<evidence type="ECO:0000256" key="8">
    <source>
        <dbReference type="ARBA" id="ARBA00022801"/>
    </source>
</evidence>
<dbReference type="SUPFAM" id="SSF53187">
    <property type="entry name" value="Zn-dependent exopeptidases"/>
    <property type="match status" value="1"/>
</dbReference>
<keyword evidence="7 15" id="KW-0732">Signal</keyword>
<dbReference type="GO" id="GO:0008270">
    <property type="term" value="F:zinc ion binding"/>
    <property type="evidence" value="ECO:0007669"/>
    <property type="project" value="InterPro"/>
</dbReference>
<evidence type="ECO:0000256" key="6">
    <source>
        <dbReference type="ARBA" id="ARBA00022723"/>
    </source>
</evidence>
<dbReference type="GO" id="GO:0005615">
    <property type="term" value="C:extracellular space"/>
    <property type="evidence" value="ECO:0007669"/>
    <property type="project" value="TreeGrafter"/>
</dbReference>
<keyword evidence="10" id="KW-0843">Virulence</keyword>
<organism evidence="17 18">
    <name type="scientific">Pterulicium gracile</name>
    <dbReference type="NCBI Taxonomy" id="1884261"/>
    <lineage>
        <taxon>Eukaryota</taxon>
        <taxon>Fungi</taxon>
        <taxon>Dikarya</taxon>
        <taxon>Basidiomycota</taxon>
        <taxon>Agaricomycotina</taxon>
        <taxon>Agaricomycetes</taxon>
        <taxon>Agaricomycetidae</taxon>
        <taxon>Agaricales</taxon>
        <taxon>Pleurotineae</taxon>
        <taxon>Pterulaceae</taxon>
        <taxon>Pterulicium</taxon>
    </lineage>
</organism>
<dbReference type="PANTHER" id="PTHR11705">
    <property type="entry name" value="PROTEASE FAMILY M14 CARBOXYPEPTIDASE A,B"/>
    <property type="match status" value="1"/>
</dbReference>
<gene>
    <name evidence="17" type="ORF">BDV98DRAFT_593699</name>
</gene>
<feature type="active site" description="Proton donor/acceptor" evidence="14">
    <location>
        <position position="394"/>
    </location>
</feature>
<evidence type="ECO:0000256" key="2">
    <source>
        <dbReference type="ARBA" id="ARBA00003091"/>
    </source>
</evidence>
<keyword evidence="5" id="KW-0645">Protease</keyword>
<dbReference type="InterPro" id="IPR003146">
    <property type="entry name" value="M14A_act_pep"/>
</dbReference>
<dbReference type="GO" id="GO:0006508">
    <property type="term" value="P:proteolysis"/>
    <property type="evidence" value="ECO:0007669"/>
    <property type="project" value="UniProtKB-KW"/>
</dbReference>
<dbReference type="SMART" id="SM00631">
    <property type="entry name" value="Zn_pept"/>
    <property type="match status" value="1"/>
</dbReference>
<evidence type="ECO:0000256" key="15">
    <source>
        <dbReference type="SAM" id="SignalP"/>
    </source>
</evidence>
<dbReference type="PROSITE" id="PS52035">
    <property type="entry name" value="PEPTIDASE_M14"/>
    <property type="match status" value="1"/>
</dbReference>
<evidence type="ECO:0000259" key="16">
    <source>
        <dbReference type="PROSITE" id="PS52035"/>
    </source>
</evidence>
<evidence type="ECO:0000256" key="14">
    <source>
        <dbReference type="PROSITE-ProRule" id="PRU01379"/>
    </source>
</evidence>
<dbReference type="PRINTS" id="PR00765">
    <property type="entry name" value="CRBOXYPTASEA"/>
</dbReference>
<dbReference type="Pfam" id="PF02244">
    <property type="entry name" value="Propep_M14"/>
    <property type="match status" value="1"/>
</dbReference>
<accession>A0A5C3QFK1</accession>
<dbReference type="Pfam" id="PF00246">
    <property type="entry name" value="Peptidase_M14"/>
    <property type="match status" value="1"/>
</dbReference>
<dbReference type="InterPro" id="IPR000834">
    <property type="entry name" value="Peptidase_M14"/>
</dbReference>
<evidence type="ECO:0000256" key="5">
    <source>
        <dbReference type="ARBA" id="ARBA00022670"/>
    </source>
</evidence>
<keyword evidence="6" id="KW-0479">Metal-binding</keyword>
<dbReference type="CDD" id="cd03860">
    <property type="entry name" value="M14_CP_A-B_like"/>
    <property type="match status" value="1"/>
</dbReference>
<dbReference type="Gene3D" id="3.40.630.10">
    <property type="entry name" value="Zn peptidases"/>
    <property type="match status" value="1"/>
</dbReference>
<feature type="chain" id="PRO_5022794050" description="Peptidase M14 domain-containing protein" evidence="15">
    <location>
        <begin position="20"/>
        <end position="425"/>
    </location>
</feature>